<gene>
    <name evidence="1" type="ORF">B0O95_1151</name>
</gene>
<keyword evidence="2" id="KW-1185">Reference proteome</keyword>
<proteinExistence type="predicted"/>
<name>A0A2P5K7F7_9BURK</name>
<accession>A0A2P5K7F7</accession>
<feature type="non-terminal residue" evidence="1">
    <location>
        <position position="76"/>
    </location>
</feature>
<dbReference type="Gene3D" id="3.50.50.60">
    <property type="entry name" value="FAD/NAD(P)-binding domain"/>
    <property type="match status" value="1"/>
</dbReference>
<organism evidence="1 2">
    <name type="scientific">Mycetohabitans endofungorum</name>
    <dbReference type="NCBI Taxonomy" id="417203"/>
    <lineage>
        <taxon>Bacteria</taxon>
        <taxon>Pseudomonadati</taxon>
        <taxon>Pseudomonadota</taxon>
        <taxon>Betaproteobacteria</taxon>
        <taxon>Burkholderiales</taxon>
        <taxon>Burkholderiaceae</taxon>
        <taxon>Mycetohabitans</taxon>
    </lineage>
</organism>
<dbReference type="Proteomes" id="UP000243096">
    <property type="component" value="Unassembled WGS sequence"/>
</dbReference>
<sequence>MAERRLPRGCSCSLAYHRVIVPIVVRLVAARQQSLARSGAGEYGYIIVGAGTPCCVLANRFSVDPGIRAGGRADDP</sequence>
<comment type="caution">
    <text evidence="1">The sequence shown here is derived from an EMBL/GenBank/DDBJ whole genome shotgun (WGS) entry which is preliminary data.</text>
</comment>
<protein>
    <submittedName>
        <fullName evidence="1">Uncharacterized protein</fullName>
    </submittedName>
</protein>
<reference evidence="1 2" key="1">
    <citation type="submission" date="2018-01" db="EMBL/GenBank/DDBJ databases">
        <title>Genomic Encyclopedia of Type Strains, Phase III (KMG-III): the genomes of soil and plant-associated and newly described type strains.</title>
        <authorList>
            <person name="Whitman W."/>
        </authorList>
    </citation>
    <scope>NUCLEOTIDE SEQUENCE [LARGE SCALE GENOMIC DNA]</scope>
    <source>
        <strain evidence="1 2">HKI456</strain>
    </source>
</reference>
<evidence type="ECO:0000313" key="1">
    <source>
        <dbReference type="EMBL" id="PPB81982.1"/>
    </source>
</evidence>
<dbReference type="AlphaFoldDB" id="A0A2P5K7F7"/>
<dbReference type="InterPro" id="IPR036188">
    <property type="entry name" value="FAD/NAD-bd_sf"/>
</dbReference>
<dbReference type="EMBL" id="PRDW01000015">
    <property type="protein sequence ID" value="PPB81982.1"/>
    <property type="molecule type" value="Genomic_DNA"/>
</dbReference>
<evidence type="ECO:0000313" key="2">
    <source>
        <dbReference type="Proteomes" id="UP000243096"/>
    </source>
</evidence>